<dbReference type="PANTHER" id="PTHR45641:SF19">
    <property type="entry name" value="NEPHROCYSTIN-3"/>
    <property type="match status" value="1"/>
</dbReference>
<evidence type="ECO:0000313" key="3">
    <source>
        <dbReference type="EMBL" id="RUQ61991.1"/>
    </source>
</evidence>
<sequence>MSEQTANGHDNVLVSVDGNNNTVTITLGRASLTVYQAHKRKGTVPRSNRELLFADFRTTKLVGRDDALERFGQWLTSPAPIAVDCVIGRGGAGKTRFGIELCERAEAAGWIAGFITSDRLITFYNEQNLSTWLWKGPTLLVIDYAAANTAILRNWLDELALRPDPDAKKHPLRILLLERHADRGFGWWADLAQQGSLSGRRGDYFLEGVEPFALPTLADVEDRRSLMAEIMEQAARLEEVSPAPHPPAAGADPVFDRDLSADSLDNEPLYLMMAAIVALDVGVSTALSRSRTELAGNIAAKEVARLERIAKAHGAPEALFSHLAACVTLQGGCDRTWALRLIGEEQITDPAWSSVSPKRAVVWLADGVPGAAGGVDAIRPDLIGGAFVLSVLRRNGALFEETVEIVERAWRRAGVAVAQTIIRTAMDHAGHDPKHDSLKWLDHLIGRAESDDVLMAIADAIPKQTVALRECACVANERLVDLWRLDINDNPKKVVRLAAGLNNLASFLSALGRREKALAAATEAVTLRRQLAKQYPDAFTPDLARSLNTLANRLSELGRCEDALAAATEATGHYRQLAKRHPDAFTPNFAMSLNNLANFLSELGRREDALAVATEAADHCRQLTEQHPDAFTPDLALSLNTLANCLSELGRHEDALAAATDAADHYRQLAKRHPDAFTPDLAMSLNNLAGFLSELGRREDALAAATDAADHYRQLAKQRPDAFTPNFAMSLNNLANRLSQLGRREDALAAATEAVDHYRQLAKQRPDASTPDLARSLAVLANCWDGLGDGAAALEADREAIATLSAPFLQFPPAFADLMRAIARQYIQRCERLERGSDKNLLIPIPILEAFQRLRNKSGEPEA</sequence>
<name>A0A3S0WQK7_9PROT</name>
<protein>
    <submittedName>
        <fullName evidence="3">Tetratricopeptide repeat protein</fullName>
    </submittedName>
</protein>
<keyword evidence="2" id="KW-0802">TPR repeat</keyword>
<dbReference type="Proteomes" id="UP000280346">
    <property type="component" value="Unassembled WGS sequence"/>
</dbReference>
<dbReference type="EMBL" id="RZIJ01000042">
    <property type="protein sequence ID" value="RUQ61991.1"/>
    <property type="molecule type" value="Genomic_DNA"/>
</dbReference>
<dbReference type="Gene3D" id="1.25.40.10">
    <property type="entry name" value="Tetratricopeptide repeat domain"/>
    <property type="match status" value="3"/>
</dbReference>
<dbReference type="OrthoDB" id="6278038at2"/>
<dbReference type="PANTHER" id="PTHR45641">
    <property type="entry name" value="TETRATRICOPEPTIDE REPEAT PROTEIN (AFU_ORTHOLOGUE AFUA_6G03870)"/>
    <property type="match status" value="1"/>
</dbReference>
<dbReference type="Pfam" id="PF13374">
    <property type="entry name" value="TPR_10"/>
    <property type="match status" value="4"/>
</dbReference>
<organism evidence="3 4">
    <name type="scientific">Azospirillum doebereinerae</name>
    <dbReference type="NCBI Taxonomy" id="92933"/>
    <lineage>
        <taxon>Bacteria</taxon>
        <taxon>Pseudomonadati</taxon>
        <taxon>Pseudomonadota</taxon>
        <taxon>Alphaproteobacteria</taxon>
        <taxon>Rhodospirillales</taxon>
        <taxon>Azospirillaceae</taxon>
        <taxon>Azospirillum</taxon>
    </lineage>
</organism>
<comment type="caution">
    <text evidence="3">The sequence shown here is derived from an EMBL/GenBank/DDBJ whole genome shotgun (WGS) entry which is preliminary data.</text>
</comment>
<evidence type="ECO:0000256" key="2">
    <source>
        <dbReference type="ARBA" id="ARBA00022803"/>
    </source>
</evidence>
<dbReference type="InterPro" id="IPR019734">
    <property type="entry name" value="TPR_rpt"/>
</dbReference>
<keyword evidence="1" id="KW-0677">Repeat</keyword>
<evidence type="ECO:0000313" key="4">
    <source>
        <dbReference type="Proteomes" id="UP000280346"/>
    </source>
</evidence>
<dbReference type="AlphaFoldDB" id="A0A3S0WQK7"/>
<dbReference type="SUPFAM" id="SSF48452">
    <property type="entry name" value="TPR-like"/>
    <property type="match status" value="2"/>
</dbReference>
<gene>
    <name evidence="3" type="ORF">EJ913_29365</name>
</gene>
<evidence type="ECO:0000256" key="1">
    <source>
        <dbReference type="ARBA" id="ARBA00022737"/>
    </source>
</evidence>
<keyword evidence="4" id="KW-1185">Reference proteome</keyword>
<accession>A0A3S0WQK7</accession>
<dbReference type="InterPro" id="IPR011990">
    <property type="entry name" value="TPR-like_helical_dom_sf"/>
</dbReference>
<proteinExistence type="predicted"/>
<reference evidence="3 4" key="1">
    <citation type="submission" date="2018-12" db="EMBL/GenBank/DDBJ databases">
        <authorList>
            <person name="Yang Y."/>
        </authorList>
    </citation>
    <scope>NUCLEOTIDE SEQUENCE [LARGE SCALE GENOMIC DNA]</scope>
    <source>
        <strain evidence="3 4">GSF71</strain>
    </source>
</reference>
<dbReference type="SMART" id="SM00028">
    <property type="entry name" value="TPR"/>
    <property type="match status" value="7"/>
</dbReference>
<dbReference type="RefSeq" id="WP_127004670.1">
    <property type="nucleotide sequence ID" value="NZ_RZIJ01000042.1"/>
</dbReference>